<keyword evidence="1" id="KW-0732">Signal</keyword>
<organism evidence="3 4">
    <name type="scientific">Roseateles saccharophilus</name>
    <name type="common">Pseudomonas saccharophila</name>
    <dbReference type="NCBI Taxonomy" id="304"/>
    <lineage>
        <taxon>Bacteria</taxon>
        <taxon>Pseudomonadati</taxon>
        <taxon>Pseudomonadota</taxon>
        <taxon>Betaproteobacteria</taxon>
        <taxon>Burkholderiales</taxon>
        <taxon>Sphaerotilaceae</taxon>
        <taxon>Roseateles</taxon>
    </lineage>
</organism>
<dbReference type="GO" id="GO:0016853">
    <property type="term" value="F:isomerase activity"/>
    <property type="evidence" value="ECO:0007669"/>
    <property type="project" value="UniProtKB-KW"/>
</dbReference>
<name>A0ABU1YUU2_ROSSA</name>
<feature type="chain" id="PRO_5046864902" evidence="1">
    <location>
        <begin position="23"/>
        <end position="290"/>
    </location>
</feature>
<dbReference type="InterPro" id="IPR013022">
    <property type="entry name" value="Xyl_isomerase-like_TIM-brl"/>
</dbReference>
<reference evidence="3 4" key="1">
    <citation type="submission" date="2023-07" db="EMBL/GenBank/DDBJ databases">
        <title>Sorghum-associated microbial communities from plants grown in Nebraska, USA.</title>
        <authorList>
            <person name="Schachtman D."/>
        </authorList>
    </citation>
    <scope>NUCLEOTIDE SEQUENCE [LARGE SCALE GENOMIC DNA]</scope>
    <source>
        <strain evidence="3 4">BE314</strain>
    </source>
</reference>
<dbReference type="InterPro" id="IPR006311">
    <property type="entry name" value="TAT_signal"/>
</dbReference>
<feature type="domain" description="Xylose isomerase-like TIM barrel" evidence="2">
    <location>
        <begin position="51"/>
        <end position="287"/>
    </location>
</feature>
<dbReference type="Pfam" id="PF01261">
    <property type="entry name" value="AP_endonuc_2"/>
    <property type="match status" value="1"/>
</dbReference>
<evidence type="ECO:0000313" key="4">
    <source>
        <dbReference type="Proteomes" id="UP001180453"/>
    </source>
</evidence>
<evidence type="ECO:0000313" key="3">
    <source>
        <dbReference type="EMBL" id="MDR7272627.1"/>
    </source>
</evidence>
<sequence>MSLNRRLVLKGLLAAAAAPAWAADRPRIAHPGVQLYTVRDELQRDFRGTLRRIAALGYREVEFAGYFDQSPQAIRALLDSVRLTAPSAHADDRLLGPEGERIIDAALTLGHRYLVIPWVDQAQWRDLDGWKRRADSFNRAGELCRRAGLQFCYHNHHFEFATLQGQRPYDLLLARCDARLVQMELDLCWAVAARQDPLQLLKAHPGRFPLVHLKQLKALPPLQGGDVLSLRMEDAAAQMTEVGPGAVDFAGLLADPASRGIRHFFVEHDQPAEALASIATSLRWLRTLQG</sequence>
<dbReference type="Gene3D" id="3.20.20.150">
    <property type="entry name" value="Divalent-metal-dependent TIM barrel enzymes"/>
    <property type="match status" value="1"/>
</dbReference>
<keyword evidence="3" id="KW-0413">Isomerase</keyword>
<proteinExistence type="predicted"/>
<dbReference type="Proteomes" id="UP001180453">
    <property type="component" value="Unassembled WGS sequence"/>
</dbReference>
<keyword evidence="4" id="KW-1185">Reference proteome</keyword>
<dbReference type="RefSeq" id="WP_310272110.1">
    <property type="nucleotide sequence ID" value="NZ_JAVDXU010000005.1"/>
</dbReference>
<evidence type="ECO:0000256" key="1">
    <source>
        <dbReference type="SAM" id="SignalP"/>
    </source>
</evidence>
<accession>A0ABU1YUU2</accession>
<comment type="caution">
    <text evidence="3">The sequence shown here is derived from an EMBL/GenBank/DDBJ whole genome shotgun (WGS) entry which is preliminary data.</text>
</comment>
<dbReference type="InterPro" id="IPR050312">
    <property type="entry name" value="IolE/XylAMocC-like"/>
</dbReference>
<protein>
    <submittedName>
        <fullName evidence="3">Sugar phosphate isomerase/epimerase</fullName>
    </submittedName>
</protein>
<dbReference type="SUPFAM" id="SSF51658">
    <property type="entry name" value="Xylose isomerase-like"/>
    <property type="match status" value="1"/>
</dbReference>
<evidence type="ECO:0000259" key="2">
    <source>
        <dbReference type="Pfam" id="PF01261"/>
    </source>
</evidence>
<dbReference type="PANTHER" id="PTHR12110">
    <property type="entry name" value="HYDROXYPYRUVATE ISOMERASE"/>
    <property type="match status" value="1"/>
</dbReference>
<feature type="signal peptide" evidence="1">
    <location>
        <begin position="1"/>
        <end position="22"/>
    </location>
</feature>
<dbReference type="EMBL" id="JAVDXU010000005">
    <property type="protein sequence ID" value="MDR7272627.1"/>
    <property type="molecule type" value="Genomic_DNA"/>
</dbReference>
<dbReference type="InterPro" id="IPR036237">
    <property type="entry name" value="Xyl_isomerase-like_sf"/>
</dbReference>
<gene>
    <name evidence="3" type="ORF">J2X20_005310</name>
</gene>
<dbReference type="PROSITE" id="PS51318">
    <property type="entry name" value="TAT"/>
    <property type="match status" value="1"/>
</dbReference>
<dbReference type="PANTHER" id="PTHR12110:SF41">
    <property type="entry name" value="INOSOSE DEHYDRATASE"/>
    <property type="match status" value="1"/>
</dbReference>